<name>A0A4R1HUY2_PSEEN</name>
<keyword evidence="2" id="KW-1185">Reference proteome</keyword>
<evidence type="ECO:0000313" key="1">
    <source>
        <dbReference type="EMBL" id="TCK24785.1"/>
    </source>
</evidence>
<accession>A0A4R1HUY2</accession>
<evidence type="ECO:0000313" key="2">
    <source>
        <dbReference type="Proteomes" id="UP000295560"/>
    </source>
</evidence>
<dbReference type="InterPro" id="IPR012338">
    <property type="entry name" value="Beta-lactam/transpept-like"/>
</dbReference>
<dbReference type="AlphaFoldDB" id="A0A4R1HUY2"/>
<dbReference type="Gene3D" id="3.40.710.10">
    <property type="entry name" value="DD-peptidase/beta-lactamase superfamily"/>
    <property type="match status" value="1"/>
</dbReference>
<sequence>MAPGRARSVVVAVALALGAVVLCGSGAAYGAVRAAGPSTLPSAGPPSTVAVVPAPVVPTPRPDVFTTGVRVSRDGEDGLWLAWSLLERDTDRRVGSANATTERTNSESAIKAWIAADTLRDAHEDRRAVTATERDLIRRAVRSSDDDAAEGLYRRLGGDASLTHLRQTCGVAVSTEQRGYWALTQITAVDATRTLDCVLRLAPRWPGGAELIGDLRSIDDDGRSGIAALLPGERVAEKNGWTYHSATGWNVNCVVASDDYALSVLTRFPGDRPEEFGWQVCRDVADDVLSATRDV</sequence>
<dbReference type="OrthoDB" id="3374590at2"/>
<reference evidence="1 2" key="1">
    <citation type="submission" date="2019-03" db="EMBL/GenBank/DDBJ databases">
        <title>Sequencing the genomes of 1000 actinobacteria strains.</title>
        <authorList>
            <person name="Klenk H.-P."/>
        </authorList>
    </citation>
    <scope>NUCLEOTIDE SEQUENCE [LARGE SCALE GENOMIC DNA]</scope>
    <source>
        <strain evidence="1 2">DSM 44969</strain>
    </source>
</reference>
<dbReference type="SUPFAM" id="SSF56601">
    <property type="entry name" value="beta-lactamase/transpeptidase-like"/>
    <property type="match status" value="1"/>
</dbReference>
<dbReference type="Proteomes" id="UP000295560">
    <property type="component" value="Unassembled WGS sequence"/>
</dbReference>
<evidence type="ECO:0008006" key="3">
    <source>
        <dbReference type="Google" id="ProtNLM"/>
    </source>
</evidence>
<organism evidence="1 2">
    <name type="scientific">Pseudonocardia endophytica</name>
    <dbReference type="NCBI Taxonomy" id="401976"/>
    <lineage>
        <taxon>Bacteria</taxon>
        <taxon>Bacillati</taxon>
        <taxon>Actinomycetota</taxon>
        <taxon>Actinomycetes</taxon>
        <taxon>Pseudonocardiales</taxon>
        <taxon>Pseudonocardiaceae</taxon>
        <taxon>Pseudonocardia</taxon>
    </lineage>
</organism>
<gene>
    <name evidence="1" type="ORF">EV378_0578</name>
</gene>
<dbReference type="EMBL" id="SMFZ01000001">
    <property type="protein sequence ID" value="TCK24785.1"/>
    <property type="molecule type" value="Genomic_DNA"/>
</dbReference>
<comment type="caution">
    <text evidence="1">The sequence shown here is derived from an EMBL/GenBank/DDBJ whole genome shotgun (WGS) entry which is preliminary data.</text>
</comment>
<protein>
    <recommendedName>
        <fullName evidence="3">Beta-lactamase family protein</fullName>
    </recommendedName>
</protein>
<proteinExistence type="predicted"/>
<dbReference type="RefSeq" id="WP_132421190.1">
    <property type="nucleotide sequence ID" value="NZ_SMFZ01000001.1"/>
</dbReference>